<protein>
    <submittedName>
        <fullName evidence="2">Uncharacterized protein</fullName>
    </submittedName>
</protein>
<keyword evidence="1" id="KW-0812">Transmembrane</keyword>
<reference evidence="2 3" key="1">
    <citation type="submission" date="2019-06" db="EMBL/GenBank/DDBJ databases">
        <title>A chromosomal-level reference genome of Carpinus fangiana (Coryloideae, Betulaceae).</title>
        <authorList>
            <person name="Yang X."/>
            <person name="Wang Z."/>
            <person name="Zhang L."/>
            <person name="Hao G."/>
            <person name="Liu J."/>
            <person name="Yang Y."/>
        </authorList>
    </citation>
    <scope>NUCLEOTIDE SEQUENCE [LARGE SCALE GENOMIC DNA]</scope>
    <source>
        <strain evidence="2">Cfa_2016G</strain>
        <tissue evidence="2">Leaf</tissue>
    </source>
</reference>
<keyword evidence="3" id="KW-1185">Reference proteome</keyword>
<dbReference type="AlphaFoldDB" id="A0A5N6RR63"/>
<sequence length="229" mass="26383">MEGSHIKERATEDKLQQKFKALQEEWESYKQSSPRTHRRYYSTDSNAMANKALQQLDCSPSNLVSSLHHSSLSPSEGGKKIRTNVLAIEEILRERMAVIESEWLKGPRRLFEALEDVTEMGFGIESRGNKDLPVCFHSSSSSSSVSSLSGEKVGGEVLEARKKRRRWRQVWKRREWLMVEVVIYRRRWMVSLTGWLIIASIFVYAIFCIVPVRSFGGYGDEHEMLLVPT</sequence>
<name>A0A5N6RR63_9ROSI</name>
<dbReference type="OrthoDB" id="1739873at2759"/>
<evidence type="ECO:0000313" key="2">
    <source>
        <dbReference type="EMBL" id="KAE8123851.1"/>
    </source>
</evidence>
<gene>
    <name evidence="2" type="ORF">FH972_018773</name>
</gene>
<keyword evidence="1" id="KW-1133">Transmembrane helix</keyword>
<organism evidence="2 3">
    <name type="scientific">Carpinus fangiana</name>
    <dbReference type="NCBI Taxonomy" id="176857"/>
    <lineage>
        <taxon>Eukaryota</taxon>
        <taxon>Viridiplantae</taxon>
        <taxon>Streptophyta</taxon>
        <taxon>Embryophyta</taxon>
        <taxon>Tracheophyta</taxon>
        <taxon>Spermatophyta</taxon>
        <taxon>Magnoliopsida</taxon>
        <taxon>eudicotyledons</taxon>
        <taxon>Gunneridae</taxon>
        <taxon>Pentapetalae</taxon>
        <taxon>rosids</taxon>
        <taxon>fabids</taxon>
        <taxon>Fagales</taxon>
        <taxon>Betulaceae</taxon>
        <taxon>Carpinus</taxon>
    </lineage>
</organism>
<proteinExistence type="predicted"/>
<feature type="transmembrane region" description="Helical" evidence="1">
    <location>
        <begin position="188"/>
        <end position="212"/>
    </location>
</feature>
<evidence type="ECO:0000313" key="3">
    <source>
        <dbReference type="Proteomes" id="UP000327013"/>
    </source>
</evidence>
<keyword evidence="1" id="KW-0472">Membrane</keyword>
<accession>A0A5N6RR63</accession>
<dbReference type="EMBL" id="CM017328">
    <property type="protein sequence ID" value="KAE8123851.1"/>
    <property type="molecule type" value="Genomic_DNA"/>
</dbReference>
<dbReference type="Proteomes" id="UP000327013">
    <property type="component" value="Chromosome 8"/>
</dbReference>
<evidence type="ECO:0000256" key="1">
    <source>
        <dbReference type="SAM" id="Phobius"/>
    </source>
</evidence>